<dbReference type="Pfam" id="PF09793">
    <property type="entry name" value="AD"/>
    <property type="match status" value="1"/>
</dbReference>
<evidence type="ECO:0000256" key="1">
    <source>
        <dbReference type="SAM" id="MobiDB-lite"/>
    </source>
</evidence>
<evidence type="ECO:0000259" key="2">
    <source>
        <dbReference type="PROSITE" id="PS52001"/>
    </source>
</evidence>
<dbReference type="FunCoup" id="A0A1V9XYG2">
    <property type="interactions" value="1480"/>
</dbReference>
<dbReference type="InterPro" id="IPR039683">
    <property type="entry name" value="Lsm12-like"/>
</dbReference>
<proteinExistence type="predicted"/>
<name>A0A1V9XYG2_9ACAR</name>
<feature type="region of interest" description="Disordered" evidence="1">
    <location>
        <begin position="1"/>
        <end position="25"/>
    </location>
</feature>
<dbReference type="InParanoid" id="A0A1V9XYG2"/>
<sequence>MSNMSKMDIEKEAPAHNSPPLPPAHVNIEKVRLRMTKHVDERRKMAVAIAKGVSCDGISLFLAIRKTIEEVTWQDQDILVMNSVRIQPPYRPENCVPSNESHSIEHQSVAHIRNIVEKHLKDHRKEQDNRGAKDGPTAGL</sequence>
<dbReference type="Proteomes" id="UP000192247">
    <property type="component" value="Unassembled WGS sequence"/>
</dbReference>
<dbReference type="SMART" id="SM00995">
    <property type="entry name" value="AD"/>
    <property type="match status" value="1"/>
</dbReference>
<evidence type="ECO:0000313" key="3">
    <source>
        <dbReference type="EMBL" id="OQR78500.1"/>
    </source>
</evidence>
<dbReference type="EMBL" id="MNPL01002166">
    <property type="protein sequence ID" value="OQR78500.1"/>
    <property type="molecule type" value="Genomic_DNA"/>
</dbReference>
<reference evidence="3 4" key="1">
    <citation type="journal article" date="2017" name="Gigascience">
        <title>Draft genome of the honey bee ectoparasitic mite, Tropilaelaps mercedesae, is shaped by the parasitic life history.</title>
        <authorList>
            <person name="Dong X."/>
            <person name="Armstrong S.D."/>
            <person name="Xia D."/>
            <person name="Makepeace B.L."/>
            <person name="Darby A.C."/>
            <person name="Kadowaki T."/>
        </authorList>
    </citation>
    <scope>NUCLEOTIDE SEQUENCE [LARGE SCALE GENOMIC DNA]</scope>
    <source>
        <strain evidence="3">Wuxi-XJTLU</strain>
    </source>
</reference>
<organism evidence="3 4">
    <name type="scientific">Tropilaelaps mercedesae</name>
    <dbReference type="NCBI Taxonomy" id="418985"/>
    <lineage>
        <taxon>Eukaryota</taxon>
        <taxon>Metazoa</taxon>
        <taxon>Ecdysozoa</taxon>
        <taxon>Arthropoda</taxon>
        <taxon>Chelicerata</taxon>
        <taxon>Arachnida</taxon>
        <taxon>Acari</taxon>
        <taxon>Parasitiformes</taxon>
        <taxon>Mesostigmata</taxon>
        <taxon>Gamasina</taxon>
        <taxon>Dermanyssoidea</taxon>
        <taxon>Laelapidae</taxon>
        <taxon>Tropilaelaps</taxon>
    </lineage>
</organism>
<dbReference type="InterPro" id="IPR019181">
    <property type="entry name" value="LSM12_ABD"/>
</dbReference>
<dbReference type="AlphaFoldDB" id="A0A1V9XYG2"/>
<feature type="domain" description="AD" evidence="2">
    <location>
        <begin position="24"/>
        <end position="124"/>
    </location>
</feature>
<dbReference type="PROSITE" id="PS52001">
    <property type="entry name" value="AD"/>
    <property type="match status" value="1"/>
</dbReference>
<accession>A0A1V9XYG2</accession>
<gene>
    <name evidence="3" type="ORF">BIW11_02721</name>
</gene>
<comment type="caution">
    <text evidence="3">The sequence shown here is derived from an EMBL/GenBank/DDBJ whole genome shotgun (WGS) entry which is preliminary data.</text>
</comment>
<dbReference type="OrthoDB" id="1057137at2759"/>
<dbReference type="InterPro" id="IPR047574">
    <property type="entry name" value="AD"/>
</dbReference>
<dbReference type="PANTHER" id="PTHR13542">
    <property type="entry name" value="LSM12 HOMOLOG"/>
    <property type="match status" value="1"/>
</dbReference>
<evidence type="ECO:0000313" key="4">
    <source>
        <dbReference type="Proteomes" id="UP000192247"/>
    </source>
</evidence>
<keyword evidence="4" id="KW-1185">Reference proteome</keyword>
<dbReference type="STRING" id="418985.A0A1V9XYG2"/>
<protein>
    <submittedName>
        <fullName evidence="3">Protein LSM12-like</fullName>
    </submittedName>
</protein>